<keyword evidence="3" id="KW-1185">Reference proteome</keyword>
<dbReference type="AlphaFoldDB" id="A0A3S2VZ14"/>
<accession>A0A3S2VZ14</accession>
<dbReference type="EMBL" id="SACT01000001">
    <property type="protein sequence ID" value="RVT53604.1"/>
    <property type="molecule type" value="Genomic_DNA"/>
</dbReference>
<comment type="caution">
    <text evidence="2">The sequence shown here is derived from an EMBL/GenBank/DDBJ whole genome shotgun (WGS) entry which is preliminary data.</text>
</comment>
<reference evidence="2 3" key="1">
    <citation type="submission" date="2019-01" db="EMBL/GenBank/DDBJ databases">
        <authorList>
            <person name="Chen W.-M."/>
        </authorList>
    </citation>
    <scope>NUCLEOTIDE SEQUENCE [LARGE SCALE GENOMIC DNA]</scope>
    <source>
        <strain evidence="2 3">ICH-3</strain>
    </source>
</reference>
<evidence type="ECO:0000313" key="3">
    <source>
        <dbReference type="Proteomes" id="UP000288178"/>
    </source>
</evidence>
<feature type="compositionally biased region" description="Polar residues" evidence="1">
    <location>
        <begin position="93"/>
        <end position="103"/>
    </location>
</feature>
<sequence length="112" mass="12270">MRDQAVPSGAWQDPALRAALDQLAALSHENAVLGRHLANVQARAAQQAADHARAIESMRRQFVRLRTAALRRAIEAQVLRDALRHLPVAITTGPTRPVATTQIPRGPRHDLP</sequence>
<dbReference type="Proteomes" id="UP000288178">
    <property type="component" value="Unassembled WGS sequence"/>
</dbReference>
<gene>
    <name evidence="2" type="ORF">ENE75_01520</name>
</gene>
<proteinExistence type="predicted"/>
<protein>
    <submittedName>
        <fullName evidence="2">Uncharacterized protein</fullName>
    </submittedName>
</protein>
<name>A0A3S2VZ14_9BURK</name>
<evidence type="ECO:0000256" key="1">
    <source>
        <dbReference type="SAM" id="MobiDB-lite"/>
    </source>
</evidence>
<organism evidence="2 3">
    <name type="scientific">Rubrivivax albus</name>
    <dbReference type="NCBI Taxonomy" id="2499835"/>
    <lineage>
        <taxon>Bacteria</taxon>
        <taxon>Pseudomonadati</taxon>
        <taxon>Pseudomonadota</taxon>
        <taxon>Betaproteobacteria</taxon>
        <taxon>Burkholderiales</taxon>
        <taxon>Sphaerotilaceae</taxon>
        <taxon>Rubrivivax</taxon>
    </lineage>
</organism>
<feature type="region of interest" description="Disordered" evidence="1">
    <location>
        <begin position="93"/>
        <end position="112"/>
    </location>
</feature>
<evidence type="ECO:0000313" key="2">
    <source>
        <dbReference type="EMBL" id="RVT53604.1"/>
    </source>
</evidence>